<dbReference type="AlphaFoldDB" id="A0A2U1SY33"/>
<proteinExistence type="inferred from homology"/>
<dbReference type="Proteomes" id="UP000244978">
    <property type="component" value="Unassembled WGS sequence"/>
</dbReference>
<dbReference type="GO" id="GO:0030976">
    <property type="term" value="F:thiamine pyrophosphate binding"/>
    <property type="evidence" value="ECO:0007669"/>
    <property type="project" value="InterPro"/>
</dbReference>
<dbReference type="InterPro" id="IPR029035">
    <property type="entry name" value="DHS-like_NAD/FAD-binding_dom"/>
</dbReference>
<dbReference type="InterPro" id="IPR047210">
    <property type="entry name" value="TPP_PYR_POXB-like"/>
</dbReference>
<dbReference type="PANTHER" id="PTHR42981">
    <property type="entry name" value="PYRUVATE DEHYDROGENASE [UBIQUINONE]"/>
    <property type="match status" value="1"/>
</dbReference>
<dbReference type="InterPro" id="IPR012001">
    <property type="entry name" value="Thiamin_PyroP_enz_TPP-bd_dom"/>
</dbReference>
<sequence>MPEKEQPETVSDVIVERLHEWQVERIFGYSGDGINGFLAALQRAESAPEFVQARHEENAAFMAVGHAKFTQGVGVVTSTQGPGAVHLLNGLYDAKLDQVPVVAIVGQQASSALGSGYMQEINLPTLFADVASFVQLVSSPLQVPMVIDRAFRSALSSRGPAVVIIPNDIQGADAPDHDQSHGTVLTSAVFETGTVMPSSSKLEAAADILRQGKRVAILMGQGAKRAESDVIAVAEKLGAGITTSLLGKPYIDESLPYATGVMGHLGTTASAYLLDNCDTLLIVGSHDPWTEFYPAPGQARAVQIDTNPAHIGDRYPVEVGLVGDAAETLRALVELLPEASETTWRTDVENTVRRWHSISEARSQVAARPVNPELVLRRLSERLPSDAQIALDVGSVVYWYARQVRLPRGVPAHLSSTLASMGCGMPYGIAGKLAHPERPMIVLSGDGGAQMTGIAELITLSTLWPAWHDPRFVLCVLNNRDLAEVSWEQRENEGEPRFGPSQRIPDFRYSAYAELLGMNGILVDHPEAISDAWESALSADRPTVIEVLSDPAIPLLPPFPAGEQKLATMLAALQREGHSAQHAVALLQEYASHEQSTAESTEGSLDA</sequence>
<dbReference type="InterPro" id="IPR012000">
    <property type="entry name" value="Thiamin_PyroP_enz_cen_dom"/>
</dbReference>
<dbReference type="SUPFAM" id="SSF52518">
    <property type="entry name" value="Thiamin diphosphate-binding fold (THDP-binding)"/>
    <property type="match status" value="2"/>
</dbReference>
<dbReference type="PANTHER" id="PTHR42981:SF2">
    <property type="entry name" value="PYRUVATE DEHYDROGENASE [UBIQUINONE]"/>
    <property type="match status" value="1"/>
</dbReference>
<dbReference type="RefSeq" id="WP_108996713.1">
    <property type="nucleotide sequence ID" value="NZ_QEEX01000001.1"/>
</dbReference>
<feature type="domain" description="Thiamine pyrophosphate enzyme N-terminal TPP-binding" evidence="6">
    <location>
        <begin position="9"/>
        <end position="122"/>
    </location>
</feature>
<evidence type="ECO:0000259" key="5">
    <source>
        <dbReference type="Pfam" id="PF02775"/>
    </source>
</evidence>
<dbReference type="InterPro" id="IPR000399">
    <property type="entry name" value="TPP-bd_CS"/>
</dbReference>
<dbReference type="PROSITE" id="PS00187">
    <property type="entry name" value="TPP_ENZYMES"/>
    <property type="match status" value="1"/>
</dbReference>
<dbReference type="Pfam" id="PF00205">
    <property type="entry name" value="TPP_enzyme_M"/>
    <property type="match status" value="1"/>
</dbReference>
<feature type="domain" description="Thiamine pyrophosphate enzyme TPP-binding" evidence="5">
    <location>
        <begin position="392"/>
        <end position="547"/>
    </location>
</feature>
<dbReference type="InterPro" id="IPR011766">
    <property type="entry name" value="TPP_enzyme_TPP-bd"/>
</dbReference>
<evidence type="ECO:0000259" key="6">
    <source>
        <dbReference type="Pfam" id="PF02776"/>
    </source>
</evidence>
<evidence type="ECO:0000256" key="1">
    <source>
        <dbReference type="ARBA" id="ARBA00007812"/>
    </source>
</evidence>
<gene>
    <name evidence="7" type="ORF">DF220_00785</name>
</gene>
<protein>
    <submittedName>
        <fullName evidence="7">Thiamine pyrophosphate-requiring protein</fullName>
    </submittedName>
</protein>
<dbReference type="Pfam" id="PF02776">
    <property type="entry name" value="TPP_enzyme_N"/>
    <property type="match status" value="1"/>
</dbReference>
<organism evidence="7 8">
    <name type="scientific">Homoserinimonas hongtaonis</name>
    <dbReference type="NCBI Taxonomy" id="2079791"/>
    <lineage>
        <taxon>Bacteria</taxon>
        <taxon>Bacillati</taxon>
        <taxon>Actinomycetota</taxon>
        <taxon>Actinomycetes</taxon>
        <taxon>Micrococcales</taxon>
        <taxon>Microbacteriaceae</taxon>
        <taxon>Homoserinimonas</taxon>
    </lineage>
</organism>
<comment type="similarity">
    <text evidence="1 3">Belongs to the TPP enzyme family.</text>
</comment>
<dbReference type="EMBL" id="QEEX01000001">
    <property type="protein sequence ID" value="PWB96537.1"/>
    <property type="molecule type" value="Genomic_DNA"/>
</dbReference>
<keyword evidence="8" id="KW-1185">Reference proteome</keyword>
<dbReference type="GO" id="GO:0000287">
    <property type="term" value="F:magnesium ion binding"/>
    <property type="evidence" value="ECO:0007669"/>
    <property type="project" value="InterPro"/>
</dbReference>
<reference evidence="8" key="1">
    <citation type="submission" date="2018-04" db="EMBL/GenBank/DDBJ databases">
        <authorList>
            <person name="Liu S."/>
            <person name="Wang Z."/>
            <person name="Li J."/>
        </authorList>
    </citation>
    <scope>NUCLEOTIDE SEQUENCE [LARGE SCALE GENOMIC DNA]</scope>
    <source>
        <strain evidence="8">S1194</strain>
    </source>
</reference>
<feature type="domain" description="Thiamine pyrophosphate enzyme central" evidence="4">
    <location>
        <begin position="202"/>
        <end position="332"/>
    </location>
</feature>
<dbReference type="GO" id="GO:0003824">
    <property type="term" value="F:catalytic activity"/>
    <property type="evidence" value="ECO:0007669"/>
    <property type="project" value="InterPro"/>
</dbReference>
<evidence type="ECO:0000313" key="8">
    <source>
        <dbReference type="Proteomes" id="UP000244978"/>
    </source>
</evidence>
<dbReference type="Pfam" id="PF02775">
    <property type="entry name" value="TPP_enzyme_C"/>
    <property type="match status" value="1"/>
</dbReference>
<name>A0A2U1SY33_9MICO</name>
<dbReference type="SUPFAM" id="SSF52467">
    <property type="entry name" value="DHS-like NAD/FAD-binding domain"/>
    <property type="match status" value="1"/>
</dbReference>
<dbReference type="CDD" id="cd07039">
    <property type="entry name" value="TPP_PYR_POX"/>
    <property type="match status" value="1"/>
</dbReference>
<comment type="caution">
    <text evidence="7">The sequence shown here is derived from an EMBL/GenBank/DDBJ whole genome shotgun (WGS) entry which is preliminary data.</text>
</comment>
<evidence type="ECO:0000313" key="7">
    <source>
        <dbReference type="EMBL" id="PWB96537.1"/>
    </source>
</evidence>
<dbReference type="Gene3D" id="3.40.50.970">
    <property type="match status" value="2"/>
</dbReference>
<evidence type="ECO:0000256" key="2">
    <source>
        <dbReference type="ARBA" id="ARBA00023052"/>
    </source>
</evidence>
<dbReference type="NCBIfam" id="NF006129">
    <property type="entry name" value="PRK08273.1"/>
    <property type="match status" value="1"/>
</dbReference>
<dbReference type="InterPro" id="IPR047211">
    <property type="entry name" value="POXB-like"/>
</dbReference>
<dbReference type="InterPro" id="IPR029061">
    <property type="entry name" value="THDP-binding"/>
</dbReference>
<dbReference type="Gene3D" id="3.40.50.1220">
    <property type="entry name" value="TPP-binding domain"/>
    <property type="match status" value="1"/>
</dbReference>
<evidence type="ECO:0000256" key="3">
    <source>
        <dbReference type="RuleBase" id="RU362132"/>
    </source>
</evidence>
<evidence type="ECO:0000259" key="4">
    <source>
        <dbReference type="Pfam" id="PF00205"/>
    </source>
</evidence>
<keyword evidence="2 3" id="KW-0786">Thiamine pyrophosphate</keyword>
<accession>A0A2U1SY33</accession>